<keyword evidence="7" id="KW-0539">Nucleus</keyword>
<evidence type="ECO:0000256" key="10">
    <source>
        <dbReference type="SAM" id="MobiDB-lite"/>
    </source>
</evidence>
<dbReference type="Pfam" id="PF21093">
    <property type="entry name" value="Nup188_N-subdom_III"/>
    <property type="match status" value="1"/>
</dbReference>
<keyword evidence="5" id="KW-0811">Translocation</keyword>
<evidence type="ECO:0000256" key="4">
    <source>
        <dbReference type="ARBA" id="ARBA00022927"/>
    </source>
</evidence>
<feature type="domain" description="Nucleoporin Nup188 N-terminal subdomain III" evidence="12">
    <location>
        <begin position="537"/>
        <end position="949"/>
    </location>
</feature>
<dbReference type="PANTHER" id="PTHR31431">
    <property type="entry name" value="NUCLEOPORIN NUP188 HOMOLOG"/>
    <property type="match status" value="1"/>
</dbReference>
<feature type="non-terminal residue" evidence="13">
    <location>
        <position position="1"/>
    </location>
</feature>
<evidence type="ECO:0000256" key="2">
    <source>
        <dbReference type="ARBA" id="ARBA00022448"/>
    </source>
</evidence>
<keyword evidence="3" id="KW-0509">mRNA transport</keyword>
<gene>
    <name evidence="13" type="ORF">OFUS_LOCUS11657</name>
</gene>
<dbReference type="InterPro" id="IPR048883">
    <property type="entry name" value="Nup188_N-subdom_III"/>
</dbReference>
<evidence type="ECO:0000313" key="14">
    <source>
        <dbReference type="Proteomes" id="UP000749559"/>
    </source>
</evidence>
<evidence type="ECO:0000256" key="5">
    <source>
        <dbReference type="ARBA" id="ARBA00023010"/>
    </source>
</evidence>
<dbReference type="Gene3D" id="1.25.10.70">
    <property type="match status" value="1"/>
</dbReference>
<comment type="caution">
    <text evidence="13">The sequence shown here is derived from an EMBL/GenBank/DDBJ whole genome shotgun (WGS) entry which is preliminary data.</text>
</comment>
<evidence type="ECO:0000256" key="7">
    <source>
        <dbReference type="ARBA" id="ARBA00023242"/>
    </source>
</evidence>
<dbReference type="GO" id="GO:0017056">
    <property type="term" value="F:structural constituent of nuclear pore"/>
    <property type="evidence" value="ECO:0007669"/>
    <property type="project" value="InterPro"/>
</dbReference>
<dbReference type="OrthoDB" id="102511at2759"/>
<evidence type="ECO:0000256" key="6">
    <source>
        <dbReference type="ARBA" id="ARBA00023132"/>
    </source>
</evidence>
<keyword evidence="2" id="KW-0813">Transport</keyword>
<dbReference type="GO" id="GO:0006405">
    <property type="term" value="P:RNA export from nucleus"/>
    <property type="evidence" value="ECO:0007669"/>
    <property type="project" value="TreeGrafter"/>
</dbReference>
<comment type="subcellular location">
    <subcellularLocation>
        <location evidence="1">Nucleus</location>
        <location evidence="1">Nuclear pore complex</location>
    </subcellularLocation>
</comment>
<name>A0A8S4NUV3_OWEFU</name>
<sequence>NEANWAIIKFVFMAGRNRSSRDLWQFIANTTVQRPEVLISTEIKDHHEKILKGLSSYQKPNKASEDKLKTEKHVKGDRFEFLKKLSRFINLNEVQCHDLFNQYLLREYTGSHSNLQTVLSDDRRVQGLLLKVRDFYHTDRLYLLWCLKSILCNWQDEDHPYRVQYFEFVEKANLRDELINSILQQYDNITAQQAPTWESHGQLMTEVQVETWIMQNLREQLEVLNLVLLFYKDFEHPPDKVYDLLMKFKRQGFGKRQHYRNLLNERTESLTKRIGHAQILIIIQSVDLEYLSRSSANDPHSQPLLQQHPKFKSLDQLFCSLGDYPQHGPLLITWSIVRQLLSHGGAAGTRKLGNTALQLGVFDYMLELVTSEPFNGNTMIAHVSQTVLYGLLSVLLTLFHEDTLGDTTALYQLVSKLLSHPLIAADMWDKGFDEGVGTLVGSALSKFPLDFEGLVHLMIPLAKASKPSSRRVCKLLSQMRTYTEFLDQNRAADIEQTRQESVWMLVQEKLPYNSGHFVIPRRTCGQLFPQPGPGSPLIQWEVDYSAWDLFYCEVNLLLEQISHGTGMVSRETVAKVTSIADLASEVMKHDIDISDQVKHLSKQFFDVVQRFIVAATPPLDLLSSCIKSITCLLADNPLDTWHQMKQTGILPFLTENFTDLLEATSGNGLNAGPYGTILAGFECTQGHYAVTLSLLDFMTHIIQPLYKARRETEMMACLVFLTRDIFPSFHKWRYFDITSREQIGQKCLELFHKILNTLGSDSQNTARSTDLSLRDVCVYSLLYTEAGRTLLEIISTGVDTIEVAIGYQGSLTEGGGVELIHMIRLALSVLNRLLLLRPAHLSISPVEHALSSQPANRSHRHVVATIAQYIYHYHDQRLPRLSTLLLKRLAMVSPMSIMACLGNDSEAIRDIYLARLQSFTEQPRLKVVILELLSECVDTQPGLIELFINVCPAPPDANPVAGTSASVDTTPPGLQLGRTSCLQAILDMFEERKQLTHYCPSELLCASLEFLHALWNGRRETAMAVLREKETFWRCVCVSIMRDLRPLKDNAGLPLLELKTCGFILRILAMELYVTPEAKLDKNLKKVLEDISSQKRLLYWSKYLRDVLQNTQQDDDVIDTLLAEHPVVIFLNSWRSLLIILASHSSQPLQIDGATKCQIMGHLLEGMKSQFASSVSMVGMNLASVSSALYLTLLKNWIRHIKDWEGTIKDLEELLGLSCSNSEVLIPPVQIGVLGALLHIVQYIKKHNIGCQPSVLSNLVGVVCDVLAQSTYQLVPPNPTMGKDDNNAIELKLKLQISCTCLLEELIMLLGGPESWLPSLQQHAILPSLLNSLETWLNVKQGLKYVQAVLMLFLTLSKHQLSAEALAVNGLTQHTCLPLQGAYSEDPLKNIQAKNVQEKCELASESPTWSSIYCLATQLTMSMLSQLRHSFLQDALNYVGVHQERMHKSLERVKQVSNASVLQEAEVTCYFIAELAHYSRQWRLQLPQVLNTLLTSMCYLMQTCVSFLIRPKFLQHVLEFQRHSLEEKSTKTHRPIEQMLTPVRHLQQQTSTDDVDKPPQHLVDQQTRLLKILCGCLTGLRQFTPNLCEILFDQSMDLSEYDPFLGIGFSTPSIDNDTPPTFGTLVSGINVCVRFLQKLEPRLGSPVKSPASLTEPISIPKPIVMFVLENSLVLMMSQACRYLKEPHLSPRDKQLLKRELGAELNSFLTSLQRHLRRSGPVSPGGTVLASPTPGGATLGRSLSQTTVATTQDQDYFKLVDIFLKQVLR</sequence>
<evidence type="ECO:0000256" key="1">
    <source>
        <dbReference type="ARBA" id="ARBA00004567"/>
    </source>
</evidence>
<keyword evidence="4" id="KW-0653">Protein transport</keyword>
<feature type="region of interest" description="Disordered" evidence="10">
    <location>
        <begin position="1717"/>
        <end position="1740"/>
    </location>
</feature>
<dbReference type="PANTHER" id="PTHR31431:SF1">
    <property type="entry name" value="NUCLEOPORIN NUP188"/>
    <property type="match status" value="1"/>
</dbReference>
<evidence type="ECO:0000256" key="8">
    <source>
        <dbReference type="ARBA" id="ARBA00038387"/>
    </source>
</evidence>
<evidence type="ECO:0000259" key="11">
    <source>
        <dbReference type="Pfam" id="PF10487"/>
    </source>
</evidence>
<dbReference type="EMBL" id="CAIIXF020000006">
    <property type="protein sequence ID" value="CAH1785634.1"/>
    <property type="molecule type" value="Genomic_DNA"/>
</dbReference>
<feature type="domain" description="Nucleoporin Nup188 N-terminal" evidence="11">
    <location>
        <begin position="46"/>
        <end position="490"/>
    </location>
</feature>
<protein>
    <recommendedName>
        <fullName evidence="9">Nucleoporin NUP188</fullName>
    </recommendedName>
</protein>
<comment type="similarity">
    <text evidence="8">Belongs to the Nup188 family.</text>
</comment>
<dbReference type="Proteomes" id="UP000749559">
    <property type="component" value="Unassembled WGS sequence"/>
</dbReference>
<evidence type="ECO:0000256" key="9">
    <source>
        <dbReference type="ARBA" id="ARBA00040174"/>
    </source>
</evidence>
<organism evidence="13 14">
    <name type="scientific">Owenia fusiformis</name>
    <name type="common">Polychaete worm</name>
    <dbReference type="NCBI Taxonomy" id="6347"/>
    <lineage>
        <taxon>Eukaryota</taxon>
        <taxon>Metazoa</taxon>
        <taxon>Spiralia</taxon>
        <taxon>Lophotrochozoa</taxon>
        <taxon>Annelida</taxon>
        <taxon>Polychaeta</taxon>
        <taxon>Sedentaria</taxon>
        <taxon>Canalipalpata</taxon>
        <taxon>Sabellida</taxon>
        <taxon>Oweniida</taxon>
        <taxon>Oweniidae</taxon>
        <taxon>Owenia</taxon>
    </lineage>
</organism>
<dbReference type="InterPro" id="IPR018864">
    <property type="entry name" value="Nucleoporin_Nup188_N"/>
</dbReference>
<proteinExistence type="inferred from homology"/>
<evidence type="ECO:0000256" key="3">
    <source>
        <dbReference type="ARBA" id="ARBA00022816"/>
    </source>
</evidence>
<keyword evidence="6" id="KW-0906">Nuclear pore complex</keyword>
<dbReference type="Pfam" id="PF10487">
    <property type="entry name" value="Nup188_N"/>
    <property type="match status" value="1"/>
</dbReference>
<accession>A0A8S4NUV3</accession>
<keyword evidence="14" id="KW-1185">Reference proteome</keyword>
<dbReference type="GO" id="GO:0051028">
    <property type="term" value="P:mRNA transport"/>
    <property type="evidence" value="ECO:0007669"/>
    <property type="project" value="UniProtKB-KW"/>
</dbReference>
<reference evidence="13" key="1">
    <citation type="submission" date="2022-03" db="EMBL/GenBank/DDBJ databases">
        <authorList>
            <person name="Martin C."/>
        </authorList>
    </citation>
    <scope>NUCLEOTIDE SEQUENCE</scope>
</reference>
<dbReference type="InterPro" id="IPR044840">
    <property type="entry name" value="Nup188"/>
</dbReference>
<evidence type="ECO:0000259" key="12">
    <source>
        <dbReference type="Pfam" id="PF21093"/>
    </source>
</evidence>
<evidence type="ECO:0000313" key="13">
    <source>
        <dbReference type="EMBL" id="CAH1785634.1"/>
    </source>
</evidence>
<dbReference type="GO" id="GO:0006606">
    <property type="term" value="P:protein import into nucleus"/>
    <property type="evidence" value="ECO:0007669"/>
    <property type="project" value="TreeGrafter"/>
</dbReference>
<dbReference type="GO" id="GO:0044611">
    <property type="term" value="C:nuclear pore inner ring"/>
    <property type="evidence" value="ECO:0007669"/>
    <property type="project" value="TreeGrafter"/>
</dbReference>